<evidence type="ECO:0000256" key="1">
    <source>
        <dbReference type="ARBA" id="ARBA00009405"/>
    </source>
</evidence>
<dbReference type="GO" id="GO:0046872">
    <property type="term" value="F:metal ion binding"/>
    <property type="evidence" value="ECO:0007669"/>
    <property type="project" value="UniProtKB-KW"/>
</dbReference>
<evidence type="ECO:0000256" key="2">
    <source>
        <dbReference type="ARBA" id="ARBA00022723"/>
    </source>
</evidence>
<comment type="caution">
    <text evidence="5">The sequence shown here is derived from an EMBL/GenBank/DDBJ whole genome shotgun (WGS) entry which is preliminary data.</text>
</comment>
<dbReference type="OrthoDB" id="9784013at2"/>
<dbReference type="RefSeq" id="WP_106928850.1">
    <property type="nucleotide sequence ID" value="NZ_PYFT01000001.1"/>
</dbReference>
<accession>A0A2T2YE87</accession>
<evidence type="ECO:0000313" key="5">
    <source>
        <dbReference type="EMBL" id="PSR53827.1"/>
    </source>
</evidence>
<sequence>MKIIECPRDAMQGIKNIIPTELKIRYLQQLLTVGFHTLDFGSYVSAKAIPQMADTPQVLEALDLADTFTKLLAIVANIRGAEQAAAQEKISYLGFPLSLSETFQQRNTRKSITEAFSELARIQEICTRQSKTLITYLSMGFGNPYQEPWNAEIVINLVQKLANLGVQIISLSDTVGVAQPADIQYLFRHLIPAFPQMEFGAHLHVQPLNWQQKIEAALAAGCSRFDGALKGFGGCPLAGDNLTGNVATENLVTYFENYGVPLKLNKKAFETALTLAGTVFTS</sequence>
<dbReference type="GO" id="GO:0006552">
    <property type="term" value="P:L-leucine catabolic process"/>
    <property type="evidence" value="ECO:0007669"/>
    <property type="project" value="TreeGrafter"/>
</dbReference>
<dbReference type="AlphaFoldDB" id="A0A2T2YE87"/>
<keyword evidence="3 5" id="KW-0456">Lyase</keyword>
<evidence type="ECO:0000313" key="6">
    <source>
        <dbReference type="Proteomes" id="UP000240357"/>
    </source>
</evidence>
<dbReference type="EMBL" id="PYFT01000001">
    <property type="protein sequence ID" value="PSR53827.1"/>
    <property type="molecule type" value="Genomic_DNA"/>
</dbReference>
<dbReference type="SUPFAM" id="SSF51569">
    <property type="entry name" value="Aldolase"/>
    <property type="match status" value="1"/>
</dbReference>
<dbReference type="Proteomes" id="UP000240357">
    <property type="component" value="Unassembled WGS sequence"/>
</dbReference>
<proteinExistence type="inferred from homology"/>
<dbReference type="InterPro" id="IPR043594">
    <property type="entry name" value="HMGL"/>
</dbReference>
<dbReference type="PROSITE" id="PS50991">
    <property type="entry name" value="PYR_CT"/>
    <property type="match status" value="1"/>
</dbReference>
<reference evidence="5 6" key="1">
    <citation type="submission" date="2018-03" db="EMBL/GenBank/DDBJ databases">
        <title>Adhaeribacter sp. HMF7605 Genome sequencing and assembly.</title>
        <authorList>
            <person name="Kang H."/>
            <person name="Kang J."/>
            <person name="Cha I."/>
            <person name="Kim H."/>
            <person name="Joh K."/>
        </authorList>
    </citation>
    <scope>NUCLEOTIDE SEQUENCE [LARGE SCALE GENOMIC DNA]</scope>
    <source>
        <strain evidence="5 6">HMF7605</strain>
    </source>
</reference>
<keyword evidence="2" id="KW-0479">Metal-binding</keyword>
<evidence type="ECO:0000256" key="3">
    <source>
        <dbReference type="ARBA" id="ARBA00023239"/>
    </source>
</evidence>
<feature type="domain" description="Pyruvate carboxyltransferase" evidence="4">
    <location>
        <begin position="1"/>
        <end position="270"/>
    </location>
</feature>
<dbReference type="GO" id="GO:0046951">
    <property type="term" value="P:ketone body biosynthetic process"/>
    <property type="evidence" value="ECO:0007669"/>
    <property type="project" value="TreeGrafter"/>
</dbReference>
<organism evidence="5 6">
    <name type="scientific">Adhaeribacter arboris</name>
    <dbReference type="NCBI Taxonomy" id="2072846"/>
    <lineage>
        <taxon>Bacteria</taxon>
        <taxon>Pseudomonadati</taxon>
        <taxon>Bacteroidota</taxon>
        <taxon>Cytophagia</taxon>
        <taxon>Cytophagales</taxon>
        <taxon>Hymenobacteraceae</taxon>
        <taxon>Adhaeribacter</taxon>
    </lineage>
</organism>
<evidence type="ECO:0000259" key="4">
    <source>
        <dbReference type="PROSITE" id="PS50991"/>
    </source>
</evidence>
<name>A0A2T2YE87_9BACT</name>
<comment type="similarity">
    <text evidence="1">Belongs to the HMG-CoA lyase family.</text>
</comment>
<dbReference type="CDD" id="cd07938">
    <property type="entry name" value="DRE_TIM_HMGL"/>
    <property type="match status" value="1"/>
</dbReference>
<dbReference type="InterPro" id="IPR000891">
    <property type="entry name" value="PYR_CT"/>
</dbReference>
<dbReference type="PANTHER" id="PTHR42738">
    <property type="entry name" value="HYDROXYMETHYLGLUTARYL-COA LYASE"/>
    <property type="match status" value="1"/>
</dbReference>
<dbReference type="Gene3D" id="3.20.20.70">
    <property type="entry name" value="Aldolase class I"/>
    <property type="match status" value="1"/>
</dbReference>
<protein>
    <submittedName>
        <fullName evidence="5">Hydroxymethylglutaryl-CoA lyase</fullName>
    </submittedName>
</protein>
<dbReference type="PANTHER" id="PTHR42738:SF7">
    <property type="entry name" value="HYDROXYMETHYLGLUTARYL-COA LYASE"/>
    <property type="match status" value="1"/>
</dbReference>
<dbReference type="GO" id="GO:0004419">
    <property type="term" value="F:hydroxymethylglutaryl-CoA lyase activity"/>
    <property type="evidence" value="ECO:0007669"/>
    <property type="project" value="TreeGrafter"/>
</dbReference>
<dbReference type="InterPro" id="IPR013785">
    <property type="entry name" value="Aldolase_TIM"/>
</dbReference>
<dbReference type="Pfam" id="PF00682">
    <property type="entry name" value="HMGL-like"/>
    <property type="match status" value="1"/>
</dbReference>
<gene>
    <name evidence="5" type="ORF">AHMF7605_09990</name>
</gene>
<keyword evidence="6" id="KW-1185">Reference proteome</keyword>